<dbReference type="PROSITE" id="PS00858">
    <property type="entry name" value="PREPHENATE_DEHYDR_2"/>
    <property type="match status" value="1"/>
</dbReference>
<comment type="catalytic activity">
    <reaction evidence="1">
        <text>chorismate = prephenate</text>
        <dbReference type="Rhea" id="RHEA:13897"/>
        <dbReference type="ChEBI" id="CHEBI:29748"/>
        <dbReference type="ChEBI" id="CHEBI:29934"/>
        <dbReference type="EC" id="5.4.99.5"/>
    </reaction>
</comment>
<name>A0A128ECP4_9BACT</name>
<dbReference type="Gene3D" id="3.40.190.10">
    <property type="entry name" value="Periplasmic binding protein-like II"/>
    <property type="match status" value="2"/>
</dbReference>
<evidence type="ECO:0000256" key="14">
    <source>
        <dbReference type="ARBA" id="ARBA00023239"/>
    </source>
</evidence>
<evidence type="ECO:0000256" key="9">
    <source>
        <dbReference type="ARBA" id="ARBA00022490"/>
    </source>
</evidence>
<evidence type="ECO:0000256" key="12">
    <source>
        <dbReference type="ARBA" id="ARBA00023222"/>
    </source>
</evidence>
<organism evidence="23 24">
    <name type="scientific">Campylobacter geochelonis</name>
    <dbReference type="NCBI Taxonomy" id="1780362"/>
    <lineage>
        <taxon>Bacteria</taxon>
        <taxon>Pseudomonadati</taxon>
        <taxon>Campylobacterota</taxon>
        <taxon>Epsilonproteobacteria</taxon>
        <taxon>Campylobacterales</taxon>
        <taxon>Campylobacteraceae</taxon>
        <taxon>Campylobacter</taxon>
    </lineage>
</organism>
<dbReference type="GO" id="GO:0004664">
    <property type="term" value="F:prephenate dehydratase activity"/>
    <property type="evidence" value="ECO:0007669"/>
    <property type="project" value="UniProtKB-EC"/>
</dbReference>
<dbReference type="GO" id="GO:0005737">
    <property type="term" value="C:cytoplasm"/>
    <property type="evidence" value="ECO:0007669"/>
    <property type="project" value="UniProtKB-SubCell"/>
</dbReference>
<dbReference type="SUPFAM" id="SSF48600">
    <property type="entry name" value="Chorismate mutase II"/>
    <property type="match status" value="1"/>
</dbReference>
<dbReference type="CDD" id="cd13630">
    <property type="entry name" value="PBP2_PDT_1"/>
    <property type="match status" value="1"/>
</dbReference>
<dbReference type="NCBIfam" id="TIGR01807">
    <property type="entry name" value="CM_P2"/>
    <property type="match status" value="1"/>
</dbReference>
<protein>
    <recommendedName>
        <fullName evidence="8">Bifunctional chorismate mutase/prephenate dehydratase</fullName>
        <ecNumber evidence="7">4.2.1.51</ecNumber>
        <ecNumber evidence="6">5.4.99.5</ecNumber>
    </recommendedName>
    <alternativeName>
        <fullName evidence="17">Chorismate mutase-prephenate dehydratase</fullName>
    </alternativeName>
    <alternativeName>
        <fullName evidence="16">p-protein</fullName>
    </alternativeName>
</protein>
<feature type="site" description="Essential for prephenate dehydratase activity" evidence="19">
    <location>
        <position position="258"/>
    </location>
</feature>
<evidence type="ECO:0000259" key="20">
    <source>
        <dbReference type="PROSITE" id="PS51168"/>
    </source>
</evidence>
<evidence type="ECO:0000256" key="13">
    <source>
        <dbReference type="ARBA" id="ARBA00023235"/>
    </source>
</evidence>
<evidence type="ECO:0000256" key="19">
    <source>
        <dbReference type="PIRSR" id="PIRSR001500-2"/>
    </source>
</evidence>
<keyword evidence="12" id="KW-0584">Phenylalanine biosynthesis</keyword>
<dbReference type="PROSITE" id="PS51168">
    <property type="entry name" value="CHORISMATE_MUT_2"/>
    <property type="match status" value="1"/>
</dbReference>
<dbReference type="InterPro" id="IPR008242">
    <property type="entry name" value="Chor_mutase/pphenate_deHydtase"/>
</dbReference>
<evidence type="ECO:0000256" key="16">
    <source>
        <dbReference type="ARBA" id="ARBA00031175"/>
    </source>
</evidence>
<evidence type="ECO:0000259" key="22">
    <source>
        <dbReference type="PROSITE" id="PS51671"/>
    </source>
</evidence>
<keyword evidence="13" id="KW-0413">Isomerase</keyword>
<dbReference type="CDD" id="cd04905">
    <property type="entry name" value="ACT_CM-PDT"/>
    <property type="match status" value="1"/>
</dbReference>
<keyword evidence="10" id="KW-0028">Amino-acid biosynthesis</keyword>
<evidence type="ECO:0000313" key="23">
    <source>
        <dbReference type="EMBL" id="CZE45903.1"/>
    </source>
</evidence>
<dbReference type="PIRSF" id="PIRSF001500">
    <property type="entry name" value="Chor_mut_pdt_Ppr"/>
    <property type="match status" value="1"/>
</dbReference>
<evidence type="ECO:0000256" key="15">
    <source>
        <dbReference type="ARBA" id="ARBA00023268"/>
    </source>
</evidence>
<evidence type="ECO:0000256" key="5">
    <source>
        <dbReference type="ARBA" id="ARBA00004817"/>
    </source>
</evidence>
<comment type="function">
    <text evidence="2">Catalyzes the Claisen rearrangement of chorismate to prephenate and the decarboxylation/dehydration of prephenate to phenylpyruvate.</text>
</comment>
<comment type="pathway">
    <text evidence="4">Amino-acid biosynthesis; L-phenylalanine biosynthesis; phenylpyruvate from prephenate: step 1/1.</text>
</comment>
<dbReference type="GO" id="GO:0046417">
    <property type="term" value="P:chorismate metabolic process"/>
    <property type="evidence" value="ECO:0007669"/>
    <property type="project" value="InterPro"/>
</dbReference>
<accession>A0A128ECP4</accession>
<dbReference type="InterPro" id="IPR001086">
    <property type="entry name" value="Preph_deHydtase"/>
</dbReference>
<evidence type="ECO:0000256" key="1">
    <source>
        <dbReference type="ARBA" id="ARBA00000824"/>
    </source>
</evidence>
<comment type="pathway">
    <text evidence="5">Metabolic intermediate biosynthesis; prephenate biosynthesis; prephenate from chorismate: step 1/1.</text>
</comment>
<reference evidence="23 24" key="1">
    <citation type="submission" date="2016-02" db="EMBL/GenBank/DDBJ databases">
        <authorList>
            <consortium name="Pathogen Informatics"/>
        </authorList>
    </citation>
    <scope>NUCLEOTIDE SEQUENCE [LARGE SCALE GENOMIC DNA]</scope>
    <source>
        <strain evidence="23 24">RC20</strain>
    </source>
</reference>
<proteinExistence type="predicted"/>
<evidence type="ECO:0000259" key="21">
    <source>
        <dbReference type="PROSITE" id="PS51171"/>
    </source>
</evidence>
<dbReference type="EMBL" id="FIZP01000001">
    <property type="protein sequence ID" value="CZE45903.1"/>
    <property type="molecule type" value="Genomic_DNA"/>
</dbReference>
<dbReference type="UniPathway" id="UPA00121">
    <property type="reaction ID" value="UER00345"/>
</dbReference>
<dbReference type="PANTHER" id="PTHR21022:SF19">
    <property type="entry name" value="PREPHENATE DEHYDRATASE-RELATED"/>
    <property type="match status" value="1"/>
</dbReference>
<evidence type="ECO:0000256" key="4">
    <source>
        <dbReference type="ARBA" id="ARBA00004741"/>
    </source>
</evidence>
<dbReference type="OrthoDB" id="9802281at2"/>
<dbReference type="InterPro" id="IPR002912">
    <property type="entry name" value="ACT_dom"/>
</dbReference>
<keyword evidence="15" id="KW-0511">Multifunctional enzyme</keyword>
<comment type="subcellular location">
    <subcellularLocation>
        <location evidence="3">Cytoplasm</location>
    </subcellularLocation>
</comment>
<feature type="domain" description="Chorismate mutase" evidence="20">
    <location>
        <begin position="1"/>
        <end position="88"/>
    </location>
</feature>
<dbReference type="PROSITE" id="PS51671">
    <property type="entry name" value="ACT"/>
    <property type="match status" value="1"/>
</dbReference>
<dbReference type="NCBIfam" id="NF008865">
    <property type="entry name" value="PRK11898.1"/>
    <property type="match status" value="1"/>
</dbReference>
<evidence type="ECO:0000256" key="18">
    <source>
        <dbReference type="ARBA" id="ARBA00047848"/>
    </source>
</evidence>
<dbReference type="EC" id="5.4.99.5" evidence="6"/>
<dbReference type="PROSITE" id="PS51171">
    <property type="entry name" value="PREPHENATE_DEHYDR_3"/>
    <property type="match status" value="1"/>
</dbReference>
<dbReference type="FunFam" id="3.30.70.260:FF:000012">
    <property type="entry name" value="Prephenate dehydratase"/>
    <property type="match status" value="1"/>
</dbReference>
<keyword evidence="9" id="KW-0963">Cytoplasm</keyword>
<dbReference type="InterPro" id="IPR018528">
    <property type="entry name" value="Preph_deHydtase_CS"/>
</dbReference>
<feature type="domain" description="Prephenate dehydratase" evidence="21">
    <location>
        <begin position="88"/>
        <end position="265"/>
    </location>
</feature>
<dbReference type="AlphaFoldDB" id="A0A128ECP4"/>
<sequence length="359" mass="40611">MQNIDDLRGCIDGVDNQILKLLDERMGYVKKIGELKNSSGATIYRPEREKAIISRLESEHSYNLGKKAIEAIFFEIFSVSRNLEKPQVVAFLGPFGTYTHQAAKSRFGAVSTYLPLASIEAVFKELDNKEARYGVVPIENNTEGGVGATFDCLGEYEGIKIVAEIYMDIHHCFVSNEENIKDIDKIYSHPQGYNQCLKFLEDHGLNEIEFIPTKSTALAAKMAAQTPNSAAICSQIAANIFKVPMMFETIEDNLANRTRFFILSDFKNAKTNHDKTSIMAKTDHKPGALVELLQMFRNEGINLTKLESRPIKKKDFKTNFYIDFEGHIDDERVKKVLLMAKKEGHEISWLGSYMNGDER</sequence>
<evidence type="ECO:0000256" key="8">
    <source>
        <dbReference type="ARBA" id="ARBA00014401"/>
    </source>
</evidence>
<keyword evidence="11" id="KW-0057">Aromatic amino acid biosynthesis</keyword>
<evidence type="ECO:0000256" key="2">
    <source>
        <dbReference type="ARBA" id="ARBA00002364"/>
    </source>
</evidence>
<evidence type="ECO:0000256" key="17">
    <source>
        <dbReference type="ARBA" id="ARBA00031520"/>
    </source>
</evidence>
<dbReference type="SUPFAM" id="SSF55021">
    <property type="entry name" value="ACT-like"/>
    <property type="match status" value="1"/>
</dbReference>
<evidence type="ECO:0000256" key="3">
    <source>
        <dbReference type="ARBA" id="ARBA00004496"/>
    </source>
</evidence>
<dbReference type="GO" id="GO:0004106">
    <property type="term" value="F:chorismate mutase activity"/>
    <property type="evidence" value="ECO:0007669"/>
    <property type="project" value="UniProtKB-EC"/>
</dbReference>
<dbReference type="Pfam" id="PF00800">
    <property type="entry name" value="PDT"/>
    <property type="match status" value="1"/>
</dbReference>
<evidence type="ECO:0000256" key="10">
    <source>
        <dbReference type="ARBA" id="ARBA00022605"/>
    </source>
</evidence>
<dbReference type="Gene3D" id="1.20.59.10">
    <property type="entry name" value="Chorismate mutase"/>
    <property type="match status" value="1"/>
</dbReference>
<keyword evidence="14" id="KW-0456">Lyase</keyword>
<dbReference type="RefSeq" id="WP_075531364.1">
    <property type="nucleotide sequence ID" value="NZ_CP053844.1"/>
</dbReference>
<dbReference type="InterPro" id="IPR002701">
    <property type="entry name" value="CM_II_prokaryot"/>
</dbReference>
<gene>
    <name evidence="23" type="primary">pheA</name>
    <name evidence="23" type="ORF">ERS672216_00092</name>
</gene>
<dbReference type="Gene3D" id="3.30.70.260">
    <property type="match status" value="1"/>
</dbReference>
<evidence type="ECO:0000256" key="7">
    <source>
        <dbReference type="ARBA" id="ARBA00013147"/>
    </source>
</evidence>
<dbReference type="InterPro" id="IPR036263">
    <property type="entry name" value="Chorismate_II_sf"/>
</dbReference>
<dbReference type="EC" id="4.2.1.51" evidence="7"/>
<evidence type="ECO:0000256" key="6">
    <source>
        <dbReference type="ARBA" id="ARBA00012404"/>
    </source>
</evidence>
<dbReference type="Pfam" id="PF01817">
    <property type="entry name" value="CM_2"/>
    <property type="match status" value="1"/>
</dbReference>
<dbReference type="PANTHER" id="PTHR21022">
    <property type="entry name" value="PREPHENATE DEHYDRATASE P PROTEIN"/>
    <property type="match status" value="1"/>
</dbReference>
<dbReference type="SUPFAM" id="SSF53850">
    <property type="entry name" value="Periplasmic binding protein-like II"/>
    <property type="match status" value="1"/>
</dbReference>
<keyword evidence="24" id="KW-1185">Reference proteome</keyword>
<dbReference type="InterPro" id="IPR036979">
    <property type="entry name" value="CM_dom_sf"/>
</dbReference>
<comment type="catalytic activity">
    <reaction evidence="18">
        <text>prephenate + H(+) = 3-phenylpyruvate + CO2 + H2O</text>
        <dbReference type="Rhea" id="RHEA:21648"/>
        <dbReference type="ChEBI" id="CHEBI:15377"/>
        <dbReference type="ChEBI" id="CHEBI:15378"/>
        <dbReference type="ChEBI" id="CHEBI:16526"/>
        <dbReference type="ChEBI" id="CHEBI:18005"/>
        <dbReference type="ChEBI" id="CHEBI:29934"/>
        <dbReference type="EC" id="4.2.1.51"/>
    </reaction>
</comment>
<dbReference type="GO" id="GO:0009094">
    <property type="term" value="P:L-phenylalanine biosynthetic process"/>
    <property type="evidence" value="ECO:0007669"/>
    <property type="project" value="UniProtKB-UniPathway"/>
</dbReference>
<dbReference type="SMART" id="SM00830">
    <property type="entry name" value="CM_2"/>
    <property type="match status" value="1"/>
</dbReference>
<dbReference type="UniPathway" id="UPA00120">
    <property type="reaction ID" value="UER00203"/>
</dbReference>
<dbReference type="InterPro" id="IPR045865">
    <property type="entry name" value="ACT-like_dom_sf"/>
</dbReference>
<evidence type="ECO:0000313" key="24">
    <source>
        <dbReference type="Proteomes" id="UP000069632"/>
    </source>
</evidence>
<dbReference type="Proteomes" id="UP000069632">
    <property type="component" value="Unassembled WGS sequence"/>
</dbReference>
<dbReference type="InterPro" id="IPR010957">
    <property type="entry name" value="G/b/e-P-prot_chorismate_mutase"/>
</dbReference>
<evidence type="ECO:0000256" key="11">
    <source>
        <dbReference type="ARBA" id="ARBA00023141"/>
    </source>
</evidence>
<dbReference type="Pfam" id="PF01842">
    <property type="entry name" value="ACT"/>
    <property type="match status" value="1"/>
</dbReference>
<feature type="domain" description="ACT" evidence="22">
    <location>
        <begin position="277"/>
        <end position="354"/>
    </location>
</feature>